<name>A0A418V6K4_9DEIO</name>
<keyword evidence="1" id="KW-0732">Signal</keyword>
<gene>
    <name evidence="2" type="ORF">D3875_09225</name>
</gene>
<dbReference type="EMBL" id="QYUJ01000014">
    <property type="protein sequence ID" value="RJF71721.1"/>
    <property type="molecule type" value="Genomic_DNA"/>
</dbReference>
<reference evidence="2 3" key="1">
    <citation type="submission" date="2018-09" db="EMBL/GenBank/DDBJ databases">
        <authorList>
            <person name="Zhu H."/>
        </authorList>
    </citation>
    <scope>NUCLEOTIDE SEQUENCE [LARGE SCALE GENOMIC DNA]</scope>
    <source>
        <strain evidence="2 3">K2S05-167</strain>
    </source>
</reference>
<comment type="caution">
    <text evidence="2">The sequence shown here is derived from an EMBL/GenBank/DDBJ whole genome shotgun (WGS) entry which is preliminary data.</text>
</comment>
<dbReference type="RefSeq" id="WP_147364054.1">
    <property type="nucleotide sequence ID" value="NZ_QYUJ01000014.1"/>
</dbReference>
<evidence type="ECO:0000313" key="2">
    <source>
        <dbReference type="EMBL" id="RJF71721.1"/>
    </source>
</evidence>
<organism evidence="2 3">
    <name type="scientific">Deinococcus cavernae</name>
    <dbReference type="NCBI Taxonomy" id="2320857"/>
    <lineage>
        <taxon>Bacteria</taxon>
        <taxon>Thermotogati</taxon>
        <taxon>Deinococcota</taxon>
        <taxon>Deinococci</taxon>
        <taxon>Deinococcales</taxon>
        <taxon>Deinococcaceae</taxon>
        <taxon>Deinococcus</taxon>
    </lineage>
</organism>
<dbReference type="Proteomes" id="UP000286287">
    <property type="component" value="Unassembled WGS sequence"/>
</dbReference>
<protein>
    <recommendedName>
        <fullName evidence="4">Carboxypeptidase regulatory-like domain-containing protein</fullName>
    </recommendedName>
</protein>
<evidence type="ECO:0008006" key="4">
    <source>
        <dbReference type="Google" id="ProtNLM"/>
    </source>
</evidence>
<proteinExistence type="predicted"/>
<evidence type="ECO:0000313" key="3">
    <source>
        <dbReference type="Proteomes" id="UP000286287"/>
    </source>
</evidence>
<sequence>MKLVNLTRKQLRITGAAFALSAGLVACGNNDTTSTPISDGRYNVTVNFTGVSGKQTITVKAASGTTETANGTYTMNSGGILHLVPGTYTISMPTIGSKTPAAQTVTVINAAQTITFAY</sequence>
<dbReference type="AlphaFoldDB" id="A0A418V6K4"/>
<evidence type="ECO:0000256" key="1">
    <source>
        <dbReference type="SAM" id="SignalP"/>
    </source>
</evidence>
<dbReference type="PROSITE" id="PS51257">
    <property type="entry name" value="PROKAR_LIPOPROTEIN"/>
    <property type="match status" value="1"/>
</dbReference>
<accession>A0A418V6K4</accession>
<feature type="chain" id="PRO_5018988296" description="Carboxypeptidase regulatory-like domain-containing protein" evidence="1">
    <location>
        <begin position="29"/>
        <end position="118"/>
    </location>
</feature>
<feature type="signal peptide" evidence="1">
    <location>
        <begin position="1"/>
        <end position="28"/>
    </location>
</feature>
<keyword evidence="3" id="KW-1185">Reference proteome</keyword>